<name>A0A2M3ZRV0_9DIPT</name>
<feature type="signal peptide" evidence="1">
    <location>
        <begin position="1"/>
        <end position="24"/>
    </location>
</feature>
<protein>
    <submittedName>
        <fullName evidence="2">Putative secreted peptide</fullName>
    </submittedName>
</protein>
<sequence>MMLLLWMMLLLLLLLLLVTHHCNAGSGNDRRLHQLRKGGRWTTAVHERWCWSSSNLRQAYHPIARVIHNIRRIRGKPLFYRNAEQSQIDSAALLSTG</sequence>
<dbReference type="EMBL" id="GGFM01010419">
    <property type="protein sequence ID" value="MBW31170.1"/>
    <property type="molecule type" value="Transcribed_RNA"/>
</dbReference>
<dbReference type="AlphaFoldDB" id="A0A2M3ZRV0"/>
<proteinExistence type="predicted"/>
<feature type="chain" id="PRO_5014740165" evidence="1">
    <location>
        <begin position="25"/>
        <end position="97"/>
    </location>
</feature>
<evidence type="ECO:0000256" key="1">
    <source>
        <dbReference type="SAM" id="SignalP"/>
    </source>
</evidence>
<reference evidence="2" key="1">
    <citation type="submission" date="2018-01" db="EMBL/GenBank/DDBJ databases">
        <title>An insight into the sialome of Amazonian anophelines.</title>
        <authorList>
            <person name="Ribeiro J.M."/>
            <person name="Scarpassa V."/>
            <person name="Calvo E."/>
        </authorList>
    </citation>
    <scope>NUCLEOTIDE SEQUENCE</scope>
    <source>
        <tissue evidence="2">Salivary glands</tissue>
    </source>
</reference>
<accession>A0A2M3ZRV0</accession>
<evidence type="ECO:0000313" key="2">
    <source>
        <dbReference type="EMBL" id="MBW31170.1"/>
    </source>
</evidence>
<organism evidence="2">
    <name type="scientific">Anopheles braziliensis</name>
    <dbReference type="NCBI Taxonomy" id="58242"/>
    <lineage>
        <taxon>Eukaryota</taxon>
        <taxon>Metazoa</taxon>
        <taxon>Ecdysozoa</taxon>
        <taxon>Arthropoda</taxon>
        <taxon>Hexapoda</taxon>
        <taxon>Insecta</taxon>
        <taxon>Pterygota</taxon>
        <taxon>Neoptera</taxon>
        <taxon>Endopterygota</taxon>
        <taxon>Diptera</taxon>
        <taxon>Nematocera</taxon>
        <taxon>Culicoidea</taxon>
        <taxon>Culicidae</taxon>
        <taxon>Anophelinae</taxon>
        <taxon>Anopheles</taxon>
    </lineage>
</organism>
<keyword evidence="1" id="KW-0732">Signal</keyword>